<gene>
    <name evidence="9" type="ORF">J2S41_006416</name>
</gene>
<dbReference type="GO" id="GO:0005886">
    <property type="term" value="C:plasma membrane"/>
    <property type="evidence" value="ECO:0007669"/>
    <property type="project" value="UniProtKB-SubCell"/>
</dbReference>
<comment type="caution">
    <text evidence="9">The sequence shown here is derived from an EMBL/GenBank/DDBJ whole genome shotgun (WGS) entry which is preliminary data.</text>
</comment>
<reference evidence="9" key="1">
    <citation type="submission" date="2023-07" db="EMBL/GenBank/DDBJ databases">
        <title>Sequencing the genomes of 1000 actinobacteria strains.</title>
        <authorList>
            <person name="Klenk H.-P."/>
        </authorList>
    </citation>
    <scope>NUCLEOTIDE SEQUENCE</scope>
    <source>
        <strain evidence="9">DSM 44707</strain>
    </source>
</reference>
<sequence>MHAATRAPDDEARVRALRELAVLDTPADPAADDLVRVAAFVCGAPMSSLMLVDTDREWCMAAVGLPRGVSLPRTASVCDRVIASRAPVIVPDAAADPRFAAHPLVAGAPFLRFYAGVPLTVGGHVLGALCVLDAEPRTLGDDRLAMLEALGRQAALHLAMRHELRELERARQRLELADRMKDDFVAMMTHEVRTPLSSVRGYLEVLIDAGDLSRHQLDRFLGAIDRNSRRLLRMVDDVMLLSQVGGAGGTALSLRRGEVDLLSVADCAIASVAPVASAKGVTLHVARRDAVRVSADGARLREALAHLLGNAVKFTPSGGEVAVEVSDADPPEIRIRDTGIGIPAHEQPMLFERFFRGAAARDSESAGAGLGLCVTKVILDAHAAKISLASEAGKGTDIRITFPGT</sequence>
<dbReference type="Pfam" id="PF01590">
    <property type="entry name" value="GAF"/>
    <property type="match status" value="1"/>
</dbReference>
<keyword evidence="7" id="KW-0902">Two-component regulatory system</keyword>
<comment type="catalytic activity">
    <reaction evidence="1">
        <text>ATP + protein L-histidine = ADP + protein N-phospho-L-histidine.</text>
        <dbReference type="EC" id="2.7.13.3"/>
    </reaction>
</comment>
<dbReference type="SMART" id="SM00387">
    <property type="entry name" value="HATPase_c"/>
    <property type="match status" value="1"/>
</dbReference>
<evidence type="ECO:0000259" key="8">
    <source>
        <dbReference type="PROSITE" id="PS50109"/>
    </source>
</evidence>
<dbReference type="SUPFAM" id="SSF55874">
    <property type="entry name" value="ATPase domain of HSP90 chaperone/DNA topoisomerase II/histidine kinase"/>
    <property type="match status" value="1"/>
</dbReference>
<dbReference type="RefSeq" id="WP_310373574.1">
    <property type="nucleotide sequence ID" value="NZ_JAVDYB010000001.1"/>
</dbReference>
<evidence type="ECO:0000313" key="10">
    <source>
        <dbReference type="Proteomes" id="UP001183643"/>
    </source>
</evidence>
<feature type="domain" description="Histidine kinase" evidence="8">
    <location>
        <begin position="187"/>
        <end position="405"/>
    </location>
</feature>
<protein>
    <recommendedName>
        <fullName evidence="3">histidine kinase</fullName>
        <ecNumber evidence="3">2.7.13.3</ecNumber>
    </recommendedName>
</protein>
<dbReference type="InterPro" id="IPR003018">
    <property type="entry name" value="GAF"/>
</dbReference>
<dbReference type="PANTHER" id="PTHR43711:SF1">
    <property type="entry name" value="HISTIDINE KINASE 1"/>
    <property type="match status" value="1"/>
</dbReference>
<dbReference type="InterPro" id="IPR004358">
    <property type="entry name" value="Sig_transdc_His_kin-like_C"/>
</dbReference>
<dbReference type="SUPFAM" id="SSF47384">
    <property type="entry name" value="Homodimeric domain of signal transducing histidine kinase"/>
    <property type="match status" value="1"/>
</dbReference>
<dbReference type="Proteomes" id="UP001183643">
    <property type="component" value="Unassembled WGS sequence"/>
</dbReference>
<dbReference type="SMART" id="SM00388">
    <property type="entry name" value="HisKA"/>
    <property type="match status" value="1"/>
</dbReference>
<evidence type="ECO:0000256" key="2">
    <source>
        <dbReference type="ARBA" id="ARBA00004236"/>
    </source>
</evidence>
<accession>A0AAE3YTI1</accession>
<evidence type="ECO:0000256" key="1">
    <source>
        <dbReference type="ARBA" id="ARBA00000085"/>
    </source>
</evidence>
<dbReference type="Gene3D" id="1.10.287.130">
    <property type="match status" value="1"/>
</dbReference>
<evidence type="ECO:0000256" key="3">
    <source>
        <dbReference type="ARBA" id="ARBA00012438"/>
    </source>
</evidence>
<dbReference type="PRINTS" id="PR00344">
    <property type="entry name" value="BCTRLSENSOR"/>
</dbReference>
<dbReference type="CDD" id="cd00075">
    <property type="entry name" value="HATPase"/>
    <property type="match status" value="1"/>
</dbReference>
<dbReference type="InterPro" id="IPR036890">
    <property type="entry name" value="HATPase_C_sf"/>
</dbReference>
<organism evidence="9 10">
    <name type="scientific">Catenuloplanes atrovinosus</name>
    <dbReference type="NCBI Taxonomy" id="137266"/>
    <lineage>
        <taxon>Bacteria</taxon>
        <taxon>Bacillati</taxon>
        <taxon>Actinomycetota</taxon>
        <taxon>Actinomycetes</taxon>
        <taxon>Micromonosporales</taxon>
        <taxon>Micromonosporaceae</taxon>
        <taxon>Catenuloplanes</taxon>
    </lineage>
</organism>
<dbReference type="InterPro" id="IPR003594">
    <property type="entry name" value="HATPase_dom"/>
</dbReference>
<keyword evidence="4" id="KW-0597">Phosphoprotein</keyword>
<evidence type="ECO:0000256" key="5">
    <source>
        <dbReference type="ARBA" id="ARBA00022679"/>
    </source>
</evidence>
<evidence type="ECO:0000256" key="4">
    <source>
        <dbReference type="ARBA" id="ARBA00022553"/>
    </source>
</evidence>
<keyword evidence="10" id="KW-1185">Reference proteome</keyword>
<name>A0AAE3YTI1_9ACTN</name>
<keyword evidence="5" id="KW-0808">Transferase</keyword>
<evidence type="ECO:0000313" key="9">
    <source>
        <dbReference type="EMBL" id="MDR7279638.1"/>
    </source>
</evidence>
<dbReference type="Gene3D" id="3.30.565.10">
    <property type="entry name" value="Histidine kinase-like ATPase, C-terminal domain"/>
    <property type="match status" value="1"/>
</dbReference>
<dbReference type="SUPFAM" id="SSF55781">
    <property type="entry name" value="GAF domain-like"/>
    <property type="match status" value="1"/>
</dbReference>
<dbReference type="Pfam" id="PF02518">
    <property type="entry name" value="HATPase_c"/>
    <property type="match status" value="1"/>
</dbReference>
<keyword evidence="6 9" id="KW-0418">Kinase</keyword>
<dbReference type="GO" id="GO:0000155">
    <property type="term" value="F:phosphorelay sensor kinase activity"/>
    <property type="evidence" value="ECO:0007669"/>
    <property type="project" value="InterPro"/>
</dbReference>
<evidence type="ECO:0000256" key="6">
    <source>
        <dbReference type="ARBA" id="ARBA00022777"/>
    </source>
</evidence>
<dbReference type="PROSITE" id="PS50109">
    <property type="entry name" value="HIS_KIN"/>
    <property type="match status" value="1"/>
</dbReference>
<dbReference type="Gene3D" id="3.30.450.40">
    <property type="match status" value="1"/>
</dbReference>
<proteinExistence type="predicted"/>
<dbReference type="EC" id="2.7.13.3" evidence="3"/>
<dbReference type="PANTHER" id="PTHR43711">
    <property type="entry name" value="TWO-COMPONENT HISTIDINE KINASE"/>
    <property type="match status" value="1"/>
</dbReference>
<evidence type="ECO:0000256" key="7">
    <source>
        <dbReference type="ARBA" id="ARBA00023012"/>
    </source>
</evidence>
<dbReference type="InterPro" id="IPR050736">
    <property type="entry name" value="Sensor_HK_Regulatory"/>
</dbReference>
<dbReference type="InterPro" id="IPR003661">
    <property type="entry name" value="HisK_dim/P_dom"/>
</dbReference>
<dbReference type="CDD" id="cd00082">
    <property type="entry name" value="HisKA"/>
    <property type="match status" value="1"/>
</dbReference>
<dbReference type="FunFam" id="1.10.287.130:FF:000001">
    <property type="entry name" value="Two-component sensor histidine kinase"/>
    <property type="match status" value="1"/>
</dbReference>
<dbReference type="Pfam" id="PF00512">
    <property type="entry name" value="HisKA"/>
    <property type="match status" value="1"/>
</dbReference>
<dbReference type="InterPro" id="IPR036097">
    <property type="entry name" value="HisK_dim/P_sf"/>
</dbReference>
<dbReference type="EMBL" id="JAVDYB010000001">
    <property type="protein sequence ID" value="MDR7279638.1"/>
    <property type="molecule type" value="Genomic_DNA"/>
</dbReference>
<dbReference type="SMART" id="SM00065">
    <property type="entry name" value="GAF"/>
    <property type="match status" value="1"/>
</dbReference>
<comment type="subcellular location">
    <subcellularLocation>
        <location evidence="2">Cell membrane</location>
    </subcellularLocation>
</comment>
<dbReference type="InterPro" id="IPR029016">
    <property type="entry name" value="GAF-like_dom_sf"/>
</dbReference>
<dbReference type="AlphaFoldDB" id="A0AAE3YTI1"/>
<dbReference type="InterPro" id="IPR005467">
    <property type="entry name" value="His_kinase_dom"/>
</dbReference>